<name>A0A3B0YJ13_9ZZZZ</name>
<protein>
    <recommendedName>
        <fullName evidence="3">DUF1566 domain-containing protein</fullName>
    </recommendedName>
</protein>
<reference evidence="2" key="1">
    <citation type="submission" date="2018-06" db="EMBL/GenBank/DDBJ databases">
        <authorList>
            <person name="Zhirakovskaya E."/>
        </authorList>
    </citation>
    <scope>NUCLEOTIDE SEQUENCE</scope>
</reference>
<evidence type="ECO:0000313" key="2">
    <source>
        <dbReference type="EMBL" id="VAW76720.1"/>
    </source>
</evidence>
<dbReference type="EMBL" id="UOFN01000065">
    <property type="protein sequence ID" value="VAW76720.1"/>
    <property type="molecule type" value="Genomic_DNA"/>
</dbReference>
<gene>
    <name evidence="2" type="ORF">MNBD_GAMMA15-166</name>
</gene>
<keyword evidence="1" id="KW-0812">Transmembrane</keyword>
<keyword evidence="1" id="KW-0472">Membrane</keyword>
<organism evidence="2">
    <name type="scientific">hydrothermal vent metagenome</name>
    <dbReference type="NCBI Taxonomy" id="652676"/>
    <lineage>
        <taxon>unclassified sequences</taxon>
        <taxon>metagenomes</taxon>
        <taxon>ecological metagenomes</taxon>
    </lineage>
</organism>
<sequence>MKSHLVMGAVSACVLTIVTQSAQAVPVTGQGTWESTLQGRDLDGNAATYEAYYDTVLDITWLTDANLATSNSFGLAYDTDLGTFQPGDPSSMTGYINSNGSMSWPGTRFWFEAMNNSGYLGYNDWRLPTMIDTGAPGCEAIVFSGTDCGYNVLTVDTSGTVYSEMATLFYNTLGNDASRREDGSIRNGNRLTNTGPFANLLSDYYWSEMEDQSDPLFNAWYLRFRSGLQFPGFKANQFYALAVRDGDVSAVPVPAAVWLFGSGLIGLIGLARRKNAAYQQA</sequence>
<keyword evidence="1" id="KW-1133">Transmembrane helix</keyword>
<dbReference type="AlphaFoldDB" id="A0A3B0YJ13"/>
<dbReference type="InterPro" id="IPR022472">
    <property type="entry name" value="VPLPA-CTERM"/>
</dbReference>
<accession>A0A3B0YJ13</accession>
<evidence type="ECO:0000256" key="1">
    <source>
        <dbReference type="SAM" id="Phobius"/>
    </source>
</evidence>
<proteinExistence type="predicted"/>
<dbReference type="NCBIfam" id="TIGR03370">
    <property type="entry name" value="VPLPA-CTERM"/>
    <property type="match status" value="1"/>
</dbReference>
<evidence type="ECO:0008006" key="3">
    <source>
        <dbReference type="Google" id="ProtNLM"/>
    </source>
</evidence>
<feature type="transmembrane region" description="Helical" evidence="1">
    <location>
        <begin position="251"/>
        <end position="271"/>
    </location>
</feature>